<dbReference type="Proteomes" id="UP001206925">
    <property type="component" value="Unassembled WGS sequence"/>
</dbReference>
<gene>
    <name evidence="2" type="ORF">M8C21_009472</name>
</gene>
<dbReference type="EMBL" id="JAMZMK010002666">
    <property type="protein sequence ID" value="KAI7754712.1"/>
    <property type="molecule type" value="Genomic_DNA"/>
</dbReference>
<proteinExistence type="predicted"/>
<comment type="caution">
    <text evidence="2">The sequence shown here is derived from an EMBL/GenBank/DDBJ whole genome shotgun (WGS) entry which is preliminary data.</text>
</comment>
<name>A0AAD5D7G5_AMBAR</name>
<sequence>MDGKNSPSEPPSRNPMVRGHRLRPEAQNQPDITGRNPWPAGHRVSLLMARELFKHTILNNRMQVPTIEAKNTSADEPGGTKRLTCLI</sequence>
<accession>A0AAD5D7G5</accession>
<feature type="region of interest" description="Disordered" evidence="1">
    <location>
        <begin position="1"/>
        <end position="40"/>
    </location>
</feature>
<reference evidence="2" key="1">
    <citation type="submission" date="2022-06" db="EMBL/GenBank/DDBJ databases">
        <title>Uncovering the hologenomic basis of an extraordinary plant invasion.</title>
        <authorList>
            <person name="Bieker V.C."/>
            <person name="Martin M.D."/>
            <person name="Gilbert T."/>
            <person name="Hodgins K."/>
            <person name="Battlay P."/>
            <person name="Petersen B."/>
            <person name="Wilson J."/>
        </authorList>
    </citation>
    <scope>NUCLEOTIDE SEQUENCE</scope>
    <source>
        <strain evidence="2">AA19_3_7</strain>
        <tissue evidence="2">Leaf</tissue>
    </source>
</reference>
<organism evidence="2 3">
    <name type="scientific">Ambrosia artemisiifolia</name>
    <name type="common">Common ragweed</name>
    <dbReference type="NCBI Taxonomy" id="4212"/>
    <lineage>
        <taxon>Eukaryota</taxon>
        <taxon>Viridiplantae</taxon>
        <taxon>Streptophyta</taxon>
        <taxon>Embryophyta</taxon>
        <taxon>Tracheophyta</taxon>
        <taxon>Spermatophyta</taxon>
        <taxon>Magnoliopsida</taxon>
        <taxon>eudicotyledons</taxon>
        <taxon>Gunneridae</taxon>
        <taxon>Pentapetalae</taxon>
        <taxon>asterids</taxon>
        <taxon>campanulids</taxon>
        <taxon>Asterales</taxon>
        <taxon>Asteraceae</taxon>
        <taxon>Asteroideae</taxon>
        <taxon>Heliantheae alliance</taxon>
        <taxon>Heliantheae</taxon>
        <taxon>Ambrosia</taxon>
    </lineage>
</organism>
<evidence type="ECO:0000256" key="1">
    <source>
        <dbReference type="SAM" id="MobiDB-lite"/>
    </source>
</evidence>
<protein>
    <submittedName>
        <fullName evidence="2">Uncharacterized protein</fullName>
    </submittedName>
</protein>
<keyword evidence="3" id="KW-1185">Reference proteome</keyword>
<feature type="region of interest" description="Disordered" evidence="1">
    <location>
        <begin position="68"/>
        <end position="87"/>
    </location>
</feature>
<evidence type="ECO:0000313" key="2">
    <source>
        <dbReference type="EMBL" id="KAI7754712.1"/>
    </source>
</evidence>
<evidence type="ECO:0000313" key="3">
    <source>
        <dbReference type="Proteomes" id="UP001206925"/>
    </source>
</evidence>
<dbReference type="AlphaFoldDB" id="A0AAD5D7G5"/>